<reference evidence="1 2" key="1">
    <citation type="submission" date="2019-04" db="EMBL/GenBank/DDBJ databases">
        <authorList>
            <person name="Van Vliet M D."/>
        </authorList>
    </citation>
    <scope>NUCLEOTIDE SEQUENCE [LARGE SCALE GENOMIC DNA]</scope>
    <source>
        <strain evidence="1 2">F1</strain>
    </source>
</reference>
<sequence length="260" mass="29474">MLRGRRSKVETSRVFAWGLLLMPLLFSGCATLIESKPPGPWHEAYEPIEDAASSRFVADSLKQAIAEFGEPVVPVNEVILRRSRKTEASRRYRIGEDFSLTECVDPANGVFVIYLGEDPGHRNYYALLGHECAHLINAHITDWYMEGIATLFSEEACAAQNVEWGDWKRRFSRSRREPYALSYRMMRDLKAAFPAHYPQLVGLAVPSGKPPWKRIDIDAWLAALPPHRRAEALGIIEPHVSVLKRQTNAQYGFAVPQELK</sequence>
<dbReference type="AlphaFoldDB" id="A0A6C2TVL1"/>
<name>A0A6C2TVL1_PONDE</name>
<dbReference type="PROSITE" id="PS51257">
    <property type="entry name" value="PROKAR_LIPOPROTEIN"/>
    <property type="match status" value="1"/>
</dbReference>
<dbReference type="Proteomes" id="UP000366872">
    <property type="component" value="Unassembled WGS sequence"/>
</dbReference>
<evidence type="ECO:0000313" key="2">
    <source>
        <dbReference type="Proteomes" id="UP000366872"/>
    </source>
</evidence>
<protein>
    <submittedName>
        <fullName evidence="1">Uncharacterized protein</fullName>
    </submittedName>
</protein>
<gene>
    <name evidence="1" type="ORF">PDESU_00068</name>
</gene>
<organism evidence="1 2">
    <name type="scientific">Pontiella desulfatans</name>
    <dbReference type="NCBI Taxonomy" id="2750659"/>
    <lineage>
        <taxon>Bacteria</taxon>
        <taxon>Pseudomonadati</taxon>
        <taxon>Kiritimatiellota</taxon>
        <taxon>Kiritimatiellia</taxon>
        <taxon>Kiritimatiellales</taxon>
        <taxon>Pontiellaceae</taxon>
        <taxon>Pontiella</taxon>
    </lineage>
</organism>
<proteinExistence type="predicted"/>
<accession>A0A6C2TVL1</accession>
<keyword evidence="2" id="KW-1185">Reference proteome</keyword>
<evidence type="ECO:0000313" key="1">
    <source>
        <dbReference type="EMBL" id="VGO11524.1"/>
    </source>
</evidence>
<dbReference type="EMBL" id="CAAHFG010000001">
    <property type="protein sequence ID" value="VGO11524.1"/>
    <property type="molecule type" value="Genomic_DNA"/>
</dbReference>